<evidence type="ECO:0000313" key="9">
    <source>
        <dbReference type="EMBL" id="CAB4982961.1"/>
    </source>
</evidence>
<evidence type="ECO:0000259" key="6">
    <source>
        <dbReference type="Pfam" id="PF06271"/>
    </source>
</evidence>
<dbReference type="EMBL" id="CAFAAC010000014">
    <property type="protein sequence ID" value="CAB4782551.1"/>
    <property type="molecule type" value="Genomic_DNA"/>
</dbReference>
<dbReference type="GO" id="GO:0016020">
    <property type="term" value="C:membrane"/>
    <property type="evidence" value="ECO:0007669"/>
    <property type="project" value="UniProtKB-SubCell"/>
</dbReference>
<evidence type="ECO:0000256" key="5">
    <source>
        <dbReference type="SAM" id="Phobius"/>
    </source>
</evidence>
<feature type="transmembrane region" description="Helical" evidence="5">
    <location>
        <begin position="12"/>
        <end position="36"/>
    </location>
</feature>
<dbReference type="AlphaFoldDB" id="A0A6J7MPV6"/>
<keyword evidence="4 5" id="KW-0472">Membrane</keyword>
<evidence type="ECO:0000256" key="4">
    <source>
        <dbReference type="ARBA" id="ARBA00023136"/>
    </source>
</evidence>
<evidence type="ECO:0000256" key="2">
    <source>
        <dbReference type="ARBA" id="ARBA00022692"/>
    </source>
</evidence>
<name>A0A6J7MPV6_9ZZZZ</name>
<comment type="subcellular location">
    <subcellularLocation>
        <location evidence="1">Membrane</location>
        <topology evidence="1">Multi-pass membrane protein</topology>
    </subcellularLocation>
</comment>
<accession>A0A6J7MPV6</accession>
<keyword evidence="3 5" id="KW-1133">Transmembrane helix</keyword>
<gene>
    <name evidence="7" type="ORF">UFOPK2967_00398</name>
    <name evidence="8" type="ORF">UFOPK3587_00440</name>
    <name evidence="9" type="ORF">UFOPK3984_00503</name>
    <name evidence="10" type="ORF">UFOPK4114_00463</name>
</gene>
<evidence type="ECO:0000313" key="7">
    <source>
        <dbReference type="EMBL" id="CAB4782551.1"/>
    </source>
</evidence>
<protein>
    <submittedName>
        <fullName evidence="9">Unannotated protein</fullName>
    </submittedName>
</protein>
<dbReference type="EMBL" id="CAFBOP010000013">
    <property type="protein sequence ID" value="CAB4982961.1"/>
    <property type="molecule type" value="Genomic_DNA"/>
</dbReference>
<evidence type="ECO:0000256" key="3">
    <source>
        <dbReference type="ARBA" id="ARBA00022989"/>
    </source>
</evidence>
<sequence>MNFTRVSLGRRLCALMVDWLMCYAIITASVGGLGSMSSLDGFAVLALFFFEVFALVSMTGASAGQRIVGISVIRFNDGGAPRIGQVFIRTLLLCLVVTAVTFDENGRGLHERLSGTVLTKRGKINA</sequence>
<feature type="domain" description="RDD" evidence="6">
    <location>
        <begin position="6"/>
        <end position="95"/>
    </location>
</feature>
<reference evidence="9" key="1">
    <citation type="submission" date="2020-05" db="EMBL/GenBank/DDBJ databases">
        <authorList>
            <person name="Chiriac C."/>
            <person name="Salcher M."/>
            <person name="Ghai R."/>
            <person name="Kavagutti S V."/>
        </authorList>
    </citation>
    <scope>NUCLEOTIDE SEQUENCE</scope>
</reference>
<dbReference type="Pfam" id="PF06271">
    <property type="entry name" value="RDD"/>
    <property type="match status" value="1"/>
</dbReference>
<feature type="transmembrane region" description="Helical" evidence="5">
    <location>
        <begin position="42"/>
        <end position="63"/>
    </location>
</feature>
<evidence type="ECO:0000256" key="1">
    <source>
        <dbReference type="ARBA" id="ARBA00004141"/>
    </source>
</evidence>
<evidence type="ECO:0000313" key="10">
    <source>
        <dbReference type="EMBL" id="CAB5014675.1"/>
    </source>
</evidence>
<dbReference type="InterPro" id="IPR010432">
    <property type="entry name" value="RDD"/>
</dbReference>
<dbReference type="EMBL" id="CAFBMN010000012">
    <property type="protein sequence ID" value="CAB4900334.1"/>
    <property type="molecule type" value="Genomic_DNA"/>
</dbReference>
<dbReference type="EMBL" id="CAFBPP010000011">
    <property type="protein sequence ID" value="CAB5014675.1"/>
    <property type="molecule type" value="Genomic_DNA"/>
</dbReference>
<keyword evidence="2 5" id="KW-0812">Transmembrane</keyword>
<proteinExistence type="predicted"/>
<organism evidence="9">
    <name type="scientific">freshwater metagenome</name>
    <dbReference type="NCBI Taxonomy" id="449393"/>
    <lineage>
        <taxon>unclassified sequences</taxon>
        <taxon>metagenomes</taxon>
        <taxon>ecological metagenomes</taxon>
    </lineage>
</organism>
<evidence type="ECO:0000313" key="8">
    <source>
        <dbReference type="EMBL" id="CAB4900334.1"/>
    </source>
</evidence>